<feature type="domain" description="MASE12" evidence="2">
    <location>
        <begin position="13"/>
        <end position="174"/>
    </location>
</feature>
<evidence type="ECO:0000313" key="4">
    <source>
        <dbReference type="Proteomes" id="UP001523262"/>
    </source>
</evidence>
<keyword evidence="1" id="KW-0812">Transmembrane</keyword>
<reference evidence="3 4" key="1">
    <citation type="submission" date="2022-06" db="EMBL/GenBank/DDBJ databases">
        <authorList>
            <person name="Jeon C.O."/>
        </authorList>
    </citation>
    <scope>NUCLEOTIDE SEQUENCE [LARGE SCALE GENOMIC DNA]</scope>
    <source>
        <strain evidence="3 4">KCTC 13943</strain>
    </source>
</reference>
<name>A0ABT0WCB4_9BACI</name>
<feature type="transmembrane region" description="Helical" evidence="1">
    <location>
        <begin position="20"/>
        <end position="38"/>
    </location>
</feature>
<gene>
    <name evidence="3" type="ORF">NDK43_18275</name>
</gene>
<keyword evidence="1" id="KW-0472">Membrane</keyword>
<sequence>MVESTKNSKLIYEEKKAIVLFLWLFNFMFYSFDIFYNYIRPRIYHLNSNFETKDGLGVWLYILVLGMLPIAICFIKKENPYIVKFIYIIGYIGIDITDTLITYLGTTKTYAAGNIVEVLFILFSPMFVNKKYFLTVSVGMIGKEILIGLILQDFNVIIPVIIYLILSVIAYVLLIRFQSYIKSLQTVFEELRKKRS</sequence>
<proteinExistence type="predicted"/>
<evidence type="ECO:0000256" key="1">
    <source>
        <dbReference type="SAM" id="Phobius"/>
    </source>
</evidence>
<feature type="transmembrane region" description="Helical" evidence="1">
    <location>
        <begin position="110"/>
        <end position="128"/>
    </location>
</feature>
<organism evidence="3 4">
    <name type="scientific">Neobacillus pocheonensis</name>
    <dbReference type="NCBI Taxonomy" id="363869"/>
    <lineage>
        <taxon>Bacteria</taxon>
        <taxon>Bacillati</taxon>
        <taxon>Bacillota</taxon>
        <taxon>Bacilli</taxon>
        <taxon>Bacillales</taxon>
        <taxon>Bacillaceae</taxon>
        <taxon>Neobacillus</taxon>
    </lineage>
</organism>
<accession>A0ABT0WCB4</accession>
<protein>
    <recommendedName>
        <fullName evidence="2">MASE12 domain-containing protein</fullName>
    </recommendedName>
</protein>
<feature type="transmembrane region" description="Helical" evidence="1">
    <location>
        <begin position="82"/>
        <end position="104"/>
    </location>
</feature>
<dbReference type="Pfam" id="PF20971">
    <property type="entry name" value="MASE12"/>
    <property type="match status" value="1"/>
</dbReference>
<feature type="transmembrane region" description="Helical" evidence="1">
    <location>
        <begin position="157"/>
        <end position="175"/>
    </location>
</feature>
<dbReference type="InterPro" id="IPR048436">
    <property type="entry name" value="MASE12"/>
</dbReference>
<feature type="transmembrane region" description="Helical" evidence="1">
    <location>
        <begin position="133"/>
        <end position="151"/>
    </location>
</feature>
<feature type="transmembrane region" description="Helical" evidence="1">
    <location>
        <begin position="58"/>
        <end position="75"/>
    </location>
</feature>
<comment type="caution">
    <text evidence="3">The sequence shown here is derived from an EMBL/GenBank/DDBJ whole genome shotgun (WGS) entry which is preliminary data.</text>
</comment>
<evidence type="ECO:0000259" key="2">
    <source>
        <dbReference type="Pfam" id="PF20971"/>
    </source>
</evidence>
<dbReference type="EMBL" id="JAMQCR010000001">
    <property type="protein sequence ID" value="MCM2533956.1"/>
    <property type="molecule type" value="Genomic_DNA"/>
</dbReference>
<evidence type="ECO:0000313" key="3">
    <source>
        <dbReference type="EMBL" id="MCM2533956.1"/>
    </source>
</evidence>
<dbReference type="Proteomes" id="UP001523262">
    <property type="component" value="Unassembled WGS sequence"/>
</dbReference>
<keyword evidence="1" id="KW-1133">Transmembrane helix</keyword>
<keyword evidence="4" id="KW-1185">Reference proteome</keyword>